<evidence type="ECO:0000313" key="1">
    <source>
        <dbReference type="EMBL" id="KKM72869.1"/>
    </source>
</evidence>
<protein>
    <submittedName>
        <fullName evidence="1">Uncharacterized protein</fullName>
    </submittedName>
</protein>
<organism evidence="1">
    <name type="scientific">marine sediment metagenome</name>
    <dbReference type="NCBI Taxonomy" id="412755"/>
    <lineage>
        <taxon>unclassified sequences</taxon>
        <taxon>metagenomes</taxon>
        <taxon>ecological metagenomes</taxon>
    </lineage>
</organism>
<comment type="caution">
    <text evidence="1">The sequence shown here is derived from an EMBL/GenBank/DDBJ whole genome shotgun (WGS) entry which is preliminary data.</text>
</comment>
<dbReference type="EMBL" id="LAZR01009393">
    <property type="protein sequence ID" value="KKM72869.1"/>
    <property type="molecule type" value="Genomic_DNA"/>
</dbReference>
<gene>
    <name evidence="1" type="ORF">LCGC14_1416180</name>
</gene>
<reference evidence="1" key="1">
    <citation type="journal article" date="2015" name="Nature">
        <title>Complex archaea that bridge the gap between prokaryotes and eukaryotes.</title>
        <authorList>
            <person name="Spang A."/>
            <person name="Saw J.H."/>
            <person name="Jorgensen S.L."/>
            <person name="Zaremba-Niedzwiedzka K."/>
            <person name="Martijn J."/>
            <person name="Lind A.E."/>
            <person name="van Eijk R."/>
            <person name="Schleper C."/>
            <person name="Guy L."/>
            <person name="Ettema T.J."/>
        </authorList>
    </citation>
    <scope>NUCLEOTIDE SEQUENCE</scope>
</reference>
<dbReference type="AlphaFoldDB" id="A0A0F9JSS4"/>
<sequence length="164" mass="17150">MSTLAATLQLLVDGSLTKALDLTTPKEPIGISKSQAFANGTGSNQGNEFFSDTRTVTASPETLDLTSDLTNAFGETVVFAKIKAIIVHNKSTASGAILIIKGNAITNAGWIAGTTPHHAIPPNGWYIVTSPVDGFTITNTTQDQLTFEPGAATITYDLIIIGNT</sequence>
<accession>A0A0F9JSS4</accession>
<name>A0A0F9JSS4_9ZZZZ</name>
<proteinExistence type="predicted"/>